<feature type="domain" description="Enoyl reductase (ER)" evidence="1">
    <location>
        <begin position="1"/>
        <end position="308"/>
    </location>
</feature>
<evidence type="ECO:0000259" key="1">
    <source>
        <dbReference type="SMART" id="SM00829"/>
    </source>
</evidence>
<dbReference type="PANTHER" id="PTHR43677">
    <property type="entry name" value="SHORT-CHAIN DEHYDROGENASE/REDUCTASE"/>
    <property type="match status" value="1"/>
</dbReference>
<evidence type="ECO:0000313" key="2">
    <source>
        <dbReference type="EMBL" id="OMH83181.1"/>
    </source>
</evidence>
<reference evidence="3" key="1">
    <citation type="submission" date="2017-01" db="EMBL/GenBank/DDBJ databases">
        <authorList>
            <person name="Wang Y."/>
            <person name="White M."/>
            <person name="Kvist S."/>
            <person name="Moncalvo J.-M."/>
        </authorList>
    </citation>
    <scope>NUCLEOTIDE SEQUENCE [LARGE SCALE GENOMIC DNA]</scope>
    <source>
        <strain evidence="3">COL-18-3</strain>
    </source>
</reference>
<dbReference type="Gene3D" id="3.40.50.720">
    <property type="entry name" value="NAD(P)-binding Rossmann-like Domain"/>
    <property type="match status" value="1"/>
</dbReference>
<keyword evidence="3" id="KW-1185">Reference proteome</keyword>
<gene>
    <name evidence="2" type="ORF">AX774_g3311</name>
</gene>
<dbReference type="InterPro" id="IPR002364">
    <property type="entry name" value="Quin_OxRdtase/zeta-crystal_CS"/>
</dbReference>
<dbReference type="GO" id="GO:0016491">
    <property type="term" value="F:oxidoreductase activity"/>
    <property type="evidence" value="ECO:0007669"/>
    <property type="project" value="InterPro"/>
</dbReference>
<dbReference type="SMART" id="SM00829">
    <property type="entry name" value="PKS_ER"/>
    <property type="match status" value="1"/>
</dbReference>
<dbReference type="GO" id="GO:0008270">
    <property type="term" value="F:zinc ion binding"/>
    <property type="evidence" value="ECO:0007669"/>
    <property type="project" value="InterPro"/>
</dbReference>
<dbReference type="Pfam" id="PF00107">
    <property type="entry name" value="ADH_zinc_N"/>
    <property type="match status" value="1"/>
</dbReference>
<dbReference type="InterPro" id="IPR013149">
    <property type="entry name" value="ADH-like_C"/>
</dbReference>
<dbReference type="Gene3D" id="3.90.180.10">
    <property type="entry name" value="Medium-chain alcohol dehydrogenases, catalytic domain"/>
    <property type="match status" value="1"/>
</dbReference>
<dbReference type="EMBL" id="LSSK01000484">
    <property type="protein sequence ID" value="OMH83181.1"/>
    <property type="molecule type" value="Genomic_DNA"/>
</dbReference>
<dbReference type="PANTHER" id="PTHR43677:SF4">
    <property type="entry name" value="QUINONE OXIDOREDUCTASE-LIKE PROTEIN 2"/>
    <property type="match status" value="1"/>
</dbReference>
<accession>A0A1R1PQG7</accession>
<dbReference type="InterPro" id="IPR051397">
    <property type="entry name" value="Zn-ADH-like_protein"/>
</dbReference>
<organism evidence="2 3">
    <name type="scientific">Zancudomyces culisetae</name>
    <name type="common">Gut fungus</name>
    <name type="synonym">Smittium culisetae</name>
    <dbReference type="NCBI Taxonomy" id="1213189"/>
    <lineage>
        <taxon>Eukaryota</taxon>
        <taxon>Fungi</taxon>
        <taxon>Fungi incertae sedis</taxon>
        <taxon>Zoopagomycota</taxon>
        <taxon>Kickxellomycotina</taxon>
        <taxon>Harpellomycetes</taxon>
        <taxon>Harpellales</taxon>
        <taxon>Legeriomycetaceae</taxon>
        <taxon>Zancudomyces</taxon>
    </lineage>
</organism>
<name>A0A1R1PQG7_ZANCU</name>
<dbReference type="SUPFAM" id="SSF51735">
    <property type="entry name" value="NAD(P)-binding Rossmann-fold domains"/>
    <property type="match status" value="1"/>
</dbReference>
<dbReference type="InterPro" id="IPR036291">
    <property type="entry name" value="NAD(P)-bd_dom_sf"/>
</dbReference>
<evidence type="ECO:0000313" key="3">
    <source>
        <dbReference type="Proteomes" id="UP000188320"/>
    </source>
</evidence>
<comment type="caution">
    <text evidence="2">The sequence shown here is derived from an EMBL/GenBank/DDBJ whole genome shotgun (WGS) entry which is preliminary data.</text>
</comment>
<dbReference type="InterPro" id="IPR013154">
    <property type="entry name" value="ADH-like_N"/>
</dbReference>
<dbReference type="InterPro" id="IPR011032">
    <property type="entry name" value="GroES-like_sf"/>
</dbReference>
<dbReference type="InterPro" id="IPR020843">
    <property type="entry name" value="ER"/>
</dbReference>
<dbReference type="Proteomes" id="UP000188320">
    <property type="component" value="Unassembled WGS sequence"/>
</dbReference>
<dbReference type="GO" id="GO:0005739">
    <property type="term" value="C:mitochondrion"/>
    <property type="evidence" value="ECO:0007669"/>
    <property type="project" value="TreeGrafter"/>
</dbReference>
<dbReference type="OrthoDB" id="10257049at2759"/>
<dbReference type="CDD" id="cd08241">
    <property type="entry name" value="QOR1"/>
    <property type="match status" value="1"/>
</dbReference>
<dbReference type="AlphaFoldDB" id="A0A1R1PQG7"/>
<dbReference type="PROSITE" id="PS01162">
    <property type="entry name" value="QOR_ZETA_CRYSTAL"/>
    <property type="match status" value="1"/>
</dbReference>
<sequence>MVVKRIPIPEPQAGEILVKIEAAGANFFDILIIQGKYQVKPKLPFIPGSEFAGTVVRSNDPKSSFKPGDRVFGSTTTGAYAEYTSIASDRLFLIPENLNFEEACGIYVTLPTSYAALKVRADIKAGDVVLVLAAAGGVGIAAVQIAKAFGATVISAVGSEEKFDICRKAGSDYVINYSNKNWTQEVLSITKGKGADIIYDPVGRIGESLKCIAWNGRALVIGYAGGAIENLMTNRVLLKNVSVVGVHWGAYYLNEKETVPKVWEGIFDLISKGLLKPIVYQPVFNSLEQTNEALNTIASRKTFGKVVVKPGNSTESKL</sequence>
<dbReference type="Pfam" id="PF08240">
    <property type="entry name" value="ADH_N"/>
    <property type="match status" value="1"/>
</dbReference>
<dbReference type="SUPFAM" id="SSF50129">
    <property type="entry name" value="GroES-like"/>
    <property type="match status" value="1"/>
</dbReference>
<proteinExistence type="predicted"/>
<protein>
    <submittedName>
        <fullName evidence="2">Quinone oxidoreductase-like protein 2</fullName>
    </submittedName>
</protein>